<evidence type="ECO:0000313" key="3">
    <source>
        <dbReference type="Proteomes" id="UP000259013"/>
    </source>
</evidence>
<keyword evidence="3" id="KW-1185">Reference proteome</keyword>
<dbReference type="Pfam" id="PF25109">
    <property type="entry name" value="HAD_PNKP"/>
    <property type="match status" value="1"/>
</dbReference>
<evidence type="ECO:0000259" key="1">
    <source>
        <dbReference type="Pfam" id="PF25109"/>
    </source>
</evidence>
<keyword evidence="2" id="KW-0418">Kinase</keyword>
<organism evidence="2 3">
    <name type="scientific">Escherichia phage phT4A</name>
    <dbReference type="NCBI Taxonomy" id="1852638"/>
    <lineage>
        <taxon>Viruses</taxon>
        <taxon>Duplodnaviria</taxon>
        <taxon>Heunggongvirae</taxon>
        <taxon>Uroviricota</taxon>
        <taxon>Caudoviricetes</taxon>
        <taxon>Pantevenvirales</taxon>
        <taxon>Straboviridae</taxon>
        <taxon>Slopekvirus</taxon>
        <taxon>Slopekvirus pht4A</taxon>
    </lineage>
</organism>
<feature type="domain" description="Polynucleotide kinase PNKP phosphatase" evidence="1">
    <location>
        <begin position="3"/>
        <end position="40"/>
    </location>
</feature>
<dbReference type="EMBL" id="KX130727">
    <property type="protein sequence ID" value="ANN86336.1"/>
    <property type="molecule type" value="Genomic_DNA"/>
</dbReference>
<protein>
    <submittedName>
        <fullName evidence="2">3'-phosphatase, 5'-polynucleotide kinase</fullName>
    </submittedName>
</protein>
<dbReference type="Proteomes" id="UP000259013">
    <property type="component" value="Segment"/>
</dbReference>
<dbReference type="Gene3D" id="3.40.50.1000">
    <property type="entry name" value="HAD superfamily/HAD-like"/>
    <property type="match status" value="1"/>
</dbReference>
<keyword evidence="2" id="KW-0808">Transferase</keyword>
<dbReference type="GeneID" id="65106447"/>
<proteinExistence type="predicted"/>
<accession>A0A193GZ88</accession>
<dbReference type="InterPro" id="IPR056782">
    <property type="entry name" value="HAD_PNKP"/>
</dbReference>
<dbReference type="GO" id="GO:0016301">
    <property type="term" value="F:kinase activity"/>
    <property type="evidence" value="ECO:0007669"/>
    <property type="project" value="UniProtKB-KW"/>
</dbReference>
<sequence length="40" mass="4638">MFDKILDKYYPVIAVDDRDTPVGMWRANGIPCLQVDYGDF</sequence>
<dbReference type="RefSeq" id="YP_010088995.1">
    <property type="nucleotide sequence ID" value="NC_055712.1"/>
</dbReference>
<name>A0A193GZ88_9CAUD</name>
<reference evidence="2 3" key="1">
    <citation type="submission" date="2016-04" db="EMBL/GenBank/DDBJ databases">
        <title>Characterization and in vitro evaluation of new bacteriophages for the biocontrol of Escherichia coli.</title>
        <authorList>
            <person name="Pereira C."/>
            <person name="Moreirinha C."/>
            <person name="Cunha A."/>
            <person name="Lewicka M."/>
            <person name="Almeida P.J."/>
            <person name="Clemente C."/>
            <person name="Romalde J.L."/>
            <person name="Nunes M.L."/>
            <person name="Almeida A."/>
        </authorList>
    </citation>
    <scope>NUCLEOTIDE SEQUENCE [LARGE SCALE GENOMIC DNA]</scope>
</reference>
<dbReference type="KEGG" id="vg:65106447"/>
<evidence type="ECO:0000313" key="2">
    <source>
        <dbReference type="EMBL" id="ANN86336.1"/>
    </source>
</evidence>
<dbReference type="InterPro" id="IPR023214">
    <property type="entry name" value="HAD_sf"/>
</dbReference>